<evidence type="ECO:0000256" key="3">
    <source>
        <dbReference type="SAM" id="Phobius"/>
    </source>
</evidence>
<feature type="non-terminal residue" evidence="4">
    <location>
        <position position="1"/>
    </location>
</feature>
<feature type="compositionally biased region" description="Polar residues" evidence="2">
    <location>
        <begin position="258"/>
        <end position="275"/>
    </location>
</feature>
<dbReference type="PANTHER" id="PTHR24637">
    <property type="entry name" value="COLLAGEN"/>
    <property type="match status" value="1"/>
</dbReference>
<proteinExistence type="predicted"/>
<feature type="compositionally biased region" description="Low complexity" evidence="2">
    <location>
        <begin position="100"/>
        <end position="113"/>
    </location>
</feature>
<protein>
    <submittedName>
        <fullName evidence="4">Uncharacterized protein</fullName>
    </submittedName>
</protein>
<dbReference type="Proteomes" id="UP001177023">
    <property type="component" value="Unassembled WGS sequence"/>
</dbReference>
<accession>A0AA36CR32</accession>
<feature type="compositionally biased region" description="Low complexity" evidence="2">
    <location>
        <begin position="181"/>
        <end position="190"/>
    </location>
</feature>
<organism evidence="4 5">
    <name type="scientific">Mesorhabditis spiculigera</name>
    <dbReference type="NCBI Taxonomy" id="96644"/>
    <lineage>
        <taxon>Eukaryota</taxon>
        <taxon>Metazoa</taxon>
        <taxon>Ecdysozoa</taxon>
        <taxon>Nematoda</taxon>
        <taxon>Chromadorea</taxon>
        <taxon>Rhabditida</taxon>
        <taxon>Rhabditina</taxon>
        <taxon>Rhabditomorpha</taxon>
        <taxon>Rhabditoidea</taxon>
        <taxon>Rhabditidae</taxon>
        <taxon>Mesorhabditinae</taxon>
        <taxon>Mesorhabditis</taxon>
    </lineage>
</organism>
<keyword evidence="3" id="KW-0812">Transmembrane</keyword>
<keyword evidence="1" id="KW-0677">Repeat</keyword>
<keyword evidence="5" id="KW-1185">Reference proteome</keyword>
<keyword evidence="3" id="KW-1133">Transmembrane helix</keyword>
<reference evidence="4" key="1">
    <citation type="submission" date="2023-06" db="EMBL/GenBank/DDBJ databases">
        <authorList>
            <person name="Delattre M."/>
        </authorList>
    </citation>
    <scope>NUCLEOTIDE SEQUENCE</scope>
    <source>
        <strain evidence="4">AF72</strain>
    </source>
</reference>
<evidence type="ECO:0000256" key="1">
    <source>
        <dbReference type="ARBA" id="ARBA00022737"/>
    </source>
</evidence>
<dbReference type="InterPro" id="IPR008160">
    <property type="entry name" value="Collagen"/>
</dbReference>
<dbReference type="AlphaFoldDB" id="A0AA36CR32"/>
<sequence>MGYERPRPQNPYLRPTTIAPRRPNSEESSEEDHPVFPVTRAQTVTQVAMGHLVSPESHVRSKCSADTVENKPPSGTQPPQYMEGDKRQRGFHGPRGEAGLPGKNGKVGPKGIKGPPGPDGPKGYDGPAGLMALVYIDGAPGPQGPPGKPGHPGEKGAPGVSGPPGNPGLAGQPGPDGFMGPEGPVGSPGEPGRPGRPGEDGKYCDCPNGNVYRPATPTIPPQTYQTPTEAPYVPVYRPQAYPGSNSYMQRPTYQERTYYPPSSENESETMSTFLSSRPDPPSYEEFWRRKYENEKQKGGWARCALLWLILIVVVTLILTATGLILYFCVFDKKKNHKDEPITQLPVTTTLSVITAQPTASPIAVTNRTLTLPYPDALNSKLQPYFSTTSRAVYLLHDVTNGQVAYFASDGNLVTIRQFQGLQNPACAICQLYFLDADCDQPPKSCDQRDAVYCCEGCQQASNSAYCNVFGDNSTISGPSPFNAGVYLPISSASNSTNYIFNTKAKISGDTGLRSYFYTTRNGAPDLKTDASNQFEFGENFDTLQVLARDYQSQLNTERLFWRAAVTSRSALDVLITISTALADQSASFSKCRIPANADSTVQLQLSGLNNYLQVTVILQDTTTTSIWACLGAVASNYAPDPILLTTQPKAQIRSVTTSTTSEVLVLGQSSHLTIFSVNFFQ</sequence>
<evidence type="ECO:0000313" key="4">
    <source>
        <dbReference type="EMBL" id="CAJ0572483.1"/>
    </source>
</evidence>
<feature type="transmembrane region" description="Helical" evidence="3">
    <location>
        <begin position="304"/>
        <end position="329"/>
    </location>
</feature>
<evidence type="ECO:0000313" key="5">
    <source>
        <dbReference type="Proteomes" id="UP001177023"/>
    </source>
</evidence>
<evidence type="ECO:0000256" key="2">
    <source>
        <dbReference type="SAM" id="MobiDB-lite"/>
    </source>
</evidence>
<feature type="region of interest" description="Disordered" evidence="2">
    <location>
        <begin position="258"/>
        <end position="277"/>
    </location>
</feature>
<dbReference type="Pfam" id="PF01391">
    <property type="entry name" value="Collagen"/>
    <property type="match status" value="2"/>
</dbReference>
<feature type="region of interest" description="Disordered" evidence="2">
    <location>
        <begin position="1"/>
        <end position="204"/>
    </location>
</feature>
<keyword evidence="3" id="KW-0472">Membrane</keyword>
<name>A0AA36CR32_9BILA</name>
<dbReference type="PANTHER" id="PTHR24637:SF421">
    <property type="entry name" value="CUTICLE COLLAGEN DPY-2"/>
    <property type="match status" value="1"/>
</dbReference>
<dbReference type="EMBL" id="CATQJA010002598">
    <property type="protein sequence ID" value="CAJ0572483.1"/>
    <property type="molecule type" value="Genomic_DNA"/>
</dbReference>
<gene>
    <name evidence="4" type="ORF">MSPICULIGERA_LOCUS10867</name>
</gene>
<comment type="caution">
    <text evidence="4">The sequence shown here is derived from an EMBL/GenBank/DDBJ whole genome shotgun (WGS) entry which is preliminary data.</text>
</comment>